<organism evidence="2 3">
    <name type="scientific">Pseudidiomarina aestuarii</name>
    <dbReference type="NCBI Taxonomy" id="624146"/>
    <lineage>
        <taxon>Bacteria</taxon>
        <taxon>Pseudomonadati</taxon>
        <taxon>Pseudomonadota</taxon>
        <taxon>Gammaproteobacteria</taxon>
        <taxon>Alteromonadales</taxon>
        <taxon>Idiomarinaceae</taxon>
        <taxon>Pseudidiomarina</taxon>
    </lineage>
</organism>
<accession>A0A2T4CNA4</accession>
<evidence type="ECO:0000313" key="3">
    <source>
        <dbReference type="Proteomes" id="UP000243022"/>
    </source>
</evidence>
<protein>
    <recommendedName>
        <fullName evidence="1">DAGKc domain-containing protein</fullName>
    </recommendedName>
</protein>
<dbReference type="InterPro" id="IPR001206">
    <property type="entry name" value="Diacylglycerol_kinase_cat_dom"/>
</dbReference>
<dbReference type="Gene3D" id="2.60.200.40">
    <property type="match status" value="1"/>
</dbReference>
<comment type="caution">
    <text evidence="2">The sequence shown here is derived from an EMBL/GenBank/DDBJ whole genome shotgun (WGS) entry which is preliminary data.</text>
</comment>
<dbReference type="GO" id="GO:0016301">
    <property type="term" value="F:kinase activity"/>
    <property type="evidence" value="ECO:0007669"/>
    <property type="project" value="InterPro"/>
</dbReference>
<dbReference type="Pfam" id="PF00781">
    <property type="entry name" value="DAGK_cat"/>
    <property type="match status" value="1"/>
</dbReference>
<dbReference type="InterPro" id="IPR017438">
    <property type="entry name" value="ATP-NAD_kinase_N"/>
</dbReference>
<feature type="domain" description="DAGKc" evidence="1">
    <location>
        <begin position="1"/>
        <end position="102"/>
    </location>
</feature>
<evidence type="ECO:0000313" key="2">
    <source>
        <dbReference type="EMBL" id="PTB83034.1"/>
    </source>
</evidence>
<evidence type="ECO:0000259" key="1">
    <source>
        <dbReference type="PROSITE" id="PS50146"/>
    </source>
</evidence>
<reference evidence="2 3" key="1">
    <citation type="submission" date="2018-03" db="EMBL/GenBank/DDBJ databases">
        <title>Cross-interface Injection: A General Nanoliter Liquid Handling Method Applied to Single Cells Genome Amplification Automated Nanoliter Liquid Handling Applied to Single Cell Multiple Displacement Amplification.</title>
        <authorList>
            <person name="Yun J."/>
            <person name="Xu P."/>
            <person name="Xu J."/>
            <person name="Dai X."/>
            <person name="Wang Y."/>
            <person name="Zheng X."/>
            <person name="Cao C."/>
            <person name="Yi Q."/>
            <person name="Zhu Y."/>
            <person name="Wang L."/>
            <person name="Dong Z."/>
            <person name="Huang Y."/>
            <person name="Huang L."/>
            <person name="Du W."/>
        </authorList>
    </citation>
    <scope>NUCLEOTIDE SEQUENCE [LARGE SCALE GENOMIC DNA]</scope>
    <source>
        <strain evidence="2 3">Z-E1-2</strain>
    </source>
</reference>
<dbReference type="Pfam" id="PF19279">
    <property type="entry name" value="YegS_C"/>
    <property type="match status" value="1"/>
</dbReference>
<dbReference type="PROSITE" id="PS50146">
    <property type="entry name" value="DAGK"/>
    <property type="match status" value="1"/>
</dbReference>
<dbReference type="Gene3D" id="3.40.50.10330">
    <property type="entry name" value="Probable inorganic polyphosphate/atp-NAD kinase, domain 1"/>
    <property type="match status" value="1"/>
</dbReference>
<dbReference type="SUPFAM" id="SSF111331">
    <property type="entry name" value="NAD kinase/diacylglycerol kinase-like"/>
    <property type="match status" value="1"/>
</dbReference>
<name>A0A2T4CNA4_9GAMM</name>
<dbReference type="AlphaFoldDB" id="A0A2T4CNA4"/>
<sequence length="292" mass="32749">MKSSPHIAIYYHQLRPQILRLVAMYEQHFLRLGCEVSLIASTPSRCGDIQQLTALRGHINELVVMGGDGSVNIAAQVFAHSDVPISVVPLGTGNDFARDNGICGMRWRLQDTYETRQVAIGQCGEHIFINHAGAGLTVDLIRLQRPWMKRFLRGGSYVLAILRYLCGPYEHRSTIRDYDTNAWHDAQIVAVSRFIGGGIPIYPRANRCEGLLQWAAVPRASRWRQLKALIQVLRGRIEQTELVNLSVGTQFMIGDSENIIELDGDSFDTGPQQIQVIRKGLTIYVPIQQSKD</sequence>
<dbReference type="EMBL" id="PYVS01000022">
    <property type="protein sequence ID" value="PTB83034.1"/>
    <property type="molecule type" value="Genomic_DNA"/>
</dbReference>
<dbReference type="InterPro" id="IPR016064">
    <property type="entry name" value="NAD/diacylglycerol_kinase_sf"/>
</dbReference>
<dbReference type="InterPro" id="IPR045540">
    <property type="entry name" value="YegS/DAGK_C"/>
</dbReference>
<gene>
    <name evidence="2" type="ORF">C9986_01620</name>
</gene>
<proteinExistence type="predicted"/>
<dbReference type="Proteomes" id="UP000243022">
    <property type="component" value="Unassembled WGS sequence"/>
</dbReference>